<evidence type="ECO:0000256" key="6">
    <source>
        <dbReference type="PIRNR" id="PIRNR006443"/>
    </source>
</evidence>
<dbReference type="GO" id="GO:0005829">
    <property type="term" value="C:cytosol"/>
    <property type="evidence" value="ECO:0007669"/>
    <property type="project" value="TreeGrafter"/>
</dbReference>
<keyword evidence="5 6" id="KW-0501">Molybdenum cofactor biosynthesis</keyword>
<dbReference type="SUPFAM" id="SSF53218">
    <property type="entry name" value="Molybdenum cofactor biosynthesis proteins"/>
    <property type="match status" value="1"/>
</dbReference>
<dbReference type="EMBL" id="BAKI01000002">
    <property type="protein sequence ID" value="GAF35480.1"/>
    <property type="molecule type" value="Genomic_DNA"/>
</dbReference>
<dbReference type="SMART" id="SM00852">
    <property type="entry name" value="MoCF_biosynth"/>
    <property type="match status" value="1"/>
</dbReference>
<comment type="pathway">
    <text evidence="2 6">Cofactor biosynthesis; molybdopterin biosynthesis.</text>
</comment>
<dbReference type="InterPro" id="IPR001453">
    <property type="entry name" value="MoaB/Mog_dom"/>
</dbReference>
<reference evidence="8" key="1">
    <citation type="journal article" date="2014" name="Genome Announc.">
        <title>Draft Genome Sequences of Two Lactobacillus Strains, L. farraginis JCM 14108T and L. composti JCM 14202T, Isolated from Compost of Distilled Shochu Residue.</title>
        <authorList>
            <person name="Yuki M."/>
            <person name="Oshima K."/>
            <person name="Suda W."/>
            <person name="Kitahara M."/>
            <person name="Kitamura K."/>
            <person name="Iida T."/>
            <person name="Hattori M."/>
            <person name="Ohkuma M."/>
        </authorList>
    </citation>
    <scope>NUCLEOTIDE SEQUENCE [LARGE SCALE GENOMIC DNA]</scope>
    <source>
        <strain evidence="8">JCM 14108</strain>
    </source>
</reference>
<dbReference type="NCBIfam" id="TIGR00177">
    <property type="entry name" value="molyb_syn"/>
    <property type="match status" value="1"/>
</dbReference>
<dbReference type="EMBL" id="AZFY01000096">
    <property type="protein sequence ID" value="KRM07446.1"/>
    <property type="molecule type" value="Genomic_DNA"/>
</dbReference>
<name>X0QA66_9LACO</name>
<dbReference type="eggNOG" id="COG0521">
    <property type="taxonomic scope" value="Bacteria"/>
</dbReference>
<dbReference type="InterPro" id="IPR036425">
    <property type="entry name" value="MoaB/Mog-like_dom_sf"/>
</dbReference>
<dbReference type="Pfam" id="PF00994">
    <property type="entry name" value="MoCF_biosynth"/>
    <property type="match status" value="1"/>
</dbReference>
<evidence type="ECO:0000256" key="2">
    <source>
        <dbReference type="ARBA" id="ARBA00005046"/>
    </source>
</evidence>
<dbReference type="UniPathway" id="UPA00344"/>
<protein>
    <recommendedName>
        <fullName evidence="4 6">Molybdenum cofactor biosynthesis protein B</fullName>
    </recommendedName>
</protein>
<dbReference type="GO" id="GO:0006777">
    <property type="term" value="P:Mo-molybdopterin cofactor biosynthetic process"/>
    <property type="evidence" value="ECO:0007669"/>
    <property type="project" value="UniProtKB-UniRule"/>
</dbReference>
<dbReference type="InterPro" id="IPR012245">
    <property type="entry name" value="MoaB"/>
</dbReference>
<gene>
    <name evidence="9" type="ORF">FD41_GL000403</name>
    <name evidence="8" type="ORF">JCM14108_368</name>
</gene>
<dbReference type="RefSeq" id="WP_035177743.1">
    <property type="nucleotide sequence ID" value="NZ_AZFY01000096.1"/>
</dbReference>
<proteinExistence type="inferred from homology"/>
<dbReference type="Proteomes" id="UP000051966">
    <property type="component" value="Unassembled WGS sequence"/>
</dbReference>
<evidence type="ECO:0000256" key="1">
    <source>
        <dbReference type="ARBA" id="ARBA00003487"/>
    </source>
</evidence>
<dbReference type="PANTHER" id="PTHR43232">
    <property type="entry name" value="MOLYBDENUM COFACTOR BIOSYNTHESIS PROTEIN B"/>
    <property type="match status" value="1"/>
</dbReference>
<dbReference type="Gene3D" id="3.40.980.10">
    <property type="entry name" value="MoaB/Mog-like domain"/>
    <property type="match status" value="1"/>
</dbReference>
<dbReference type="PROSITE" id="PS01078">
    <property type="entry name" value="MOCF_BIOSYNTHESIS_1"/>
    <property type="match status" value="1"/>
</dbReference>
<accession>X0QA66</accession>
<comment type="caution">
    <text evidence="8">The sequence shown here is derived from an EMBL/GenBank/DDBJ whole genome shotgun (WGS) entry which is preliminary data.</text>
</comment>
<sequence length="155" mass="16809">MTSVSILTISDTRNLKTDRSGQLIASFLTKSGITVNDRQVVIDDIVAIQSQFLAFEQTPTDLIITNGGTGIALRDVTIQAISPLLVETIPGFGEAFRRLSVKEVGTRALASRALAGFNVKNQLCYCLPGSSGACQTAMTHLIIPEFKHLLFERNK</sequence>
<comment type="similarity">
    <text evidence="3 6">Belongs to the MoaB/Mog family.</text>
</comment>
<evidence type="ECO:0000256" key="3">
    <source>
        <dbReference type="ARBA" id="ARBA00006112"/>
    </source>
</evidence>
<evidence type="ECO:0000256" key="5">
    <source>
        <dbReference type="ARBA" id="ARBA00023150"/>
    </source>
</evidence>
<comment type="function">
    <text evidence="1 6">May be involved in the biosynthesis of molybdopterin.</text>
</comment>
<dbReference type="AlphaFoldDB" id="X0QA66"/>
<dbReference type="STRING" id="1423743.FD41_GL000403"/>
<organism evidence="8 10">
    <name type="scientific">Lentilactobacillus farraginis DSM 18382 = JCM 14108</name>
    <dbReference type="NCBI Taxonomy" id="1423743"/>
    <lineage>
        <taxon>Bacteria</taxon>
        <taxon>Bacillati</taxon>
        <taxon>Bacillota</taxon>
        <taxon>Bacilli</taxon>
        <taxon>Lactobacillales</taxon>
        <taxon>Lactobacillaceae</taxon>
        <taxon>Lentilactobacillus</taxon>
    </lineage>
</organism>
<feature type="domain" description="MoaB/Mog" evidence="7">
    <location>
        <begin position="5"/>
        <end position="149"/>
    </location>
</feature>
<dbReference type="CDD" id="cd00886">
    <property type="entry name" value="MogA_MoaB"/>
    <property type="match status" value="1"/>
</dbReference>
<dbReference type="PIRSF" id="PIRSF006443">
    <property type="entry name" value="MoaB"/>
    <property type="match status" value="1"/>
</dbReference>
<dbReference type="PANTHER" id="PTHR43232:SF2">
    <property type="entry name" value="MOLYBDENUM COFACTOR BIOSYNTHESIS PROTEIN B"/>
    <property type="match status" value="1"/>
</dbReference>
<dbReference type="PATRIC" id="fig|1423743.5.peg.417"/>
<evidence type="ECO:0000313" key="8">
    <source>
        <dbReference type="EMBL" id="GAF35480.1"/>
    </source>
</evidence>
<dbReference type="InterPro" id="IPR008284">
    <property type="entry name" value="MoCF_biosynth_CS"/>
</dbReference>
<evidence type="ECO:0000313" key="10">
    <source>
        <dbReference type="Proteomes" id="UP000019488"/>
    </source>
</evidence>
<keyword evidence="11" id="KW-1185">Reference proteome</keyword>
<evidence type="ECO:0000313" key="11">
    <source>
        <dbReference type="Proteomes" id="UP000051966"/>
    </source>
</evidence>
<reference evidence="9 11" key="2">
    <citation type="journal article" date="2015" name="Genome Announc.">
        <title>Expanding the biotechnology potential of lactobacilli through comparative genomics of 213 strains and associated genera.</title>
        <authorList>
            <person name="Sun Z."/>
            <person name="Harris H.M."/>
            <person name="McCann A."/>
            <person name="Guo C."/>
            <person name="Argimon S."/>
            <person name="Zhang W."/>
            <person name="Yang X."/>
            <person name="Jeffery I.B."/>
            <person name="Cooney J.C."/>
            <person name="Kagawa T.F."/>
            <person name="Liu W."/>
            <person name="Song Y."/>
            <person name="Salvetti E."/>
            <person name="Wrobel A."/>
            <person name="Rasinkangas P."/>
            <person name="Parkhill J."/>
            <person name="Rea M.C."/>
            <person name="O'Sullivan O."/>
            <person name="Ritari J."/>
            <person name="Douillard F.P."/>
            <person name="Paul Ross R."/>
            <person name="Yang R."/>
            <person name="Briner A.E."/>
            <person name="Felis G.E."/>
            <person name="de Vos W.M."/>
            <person name="Barrangou R."/>
            <person name="Klaenhammer T.R."/>
            <person name="Caufield P.W."/>
            <person name="Cui Y."/>
            <person name="Zhang H."/>
            <person name="O'Toole P.W."/>
        </authorList>
    </citation>
    <scope>NUCLEOTIDE SEQUENCE [LARGE SCALE GENOMIC DNA]</scope>
    <source>
        <strain evidence="9 11">DSM 18382</strain>
    </source>
</reference>
<evidence type="ECO:0000256" key="4">
    <source>
        <dbReference type="ARBA" id="ARBA00015262"/>
    </source>
</evidence>
<dbReference type="OrthoDB" id="9784492at2"/>
<evidence type="ECO:0000313" key="9">
    <source>
        <dbReference type="EMBL" id="KRM07446.1"/>
    </source>
</evidence>
<evidence type="ECO:0000259" key="7">
    <source>
        <dbReference type="SMART" id="SM00852"/>
    </source>
</evidence>
<dbReference type="Proteomes" id="UP000019488">
    <property type="component" value="Unassembled WGS sequence"/>
</dbReference>